<feature type="region of interest" description="Disordered" evidence="1">
    <location>
        <begin position="1"/>
        <end position="130"/>
    </location>
</feature>
<dbReference type="EMBL" id="JARGDH010000003">
    <property type="protein sequence ID" value="KAL0273125.1"/>
    <property type="molecule type" value="Genomic_DNA"/>
</dbReference>
<name>A0AAW2HSX1_9NEOP</name>
<reference evidence="2" key="1">
    <citation type="journal article" date="2024" name="Gigascience">
        <title>Chromosome-level genome of the poultry shaft louse Menopon gallinae provides insight into the host-switching and adaptive evolution of parasitic lice.</title>
        <authorList>
            <person name="Xu Y."/>
            <person name="Ma L."/>
            <person name="Liu S."/>
            <person name="Liang Y."/>
            <person name="Liu Q."/>
            <person name="He Z."/>
            <person name="Tian L."/>
            <person name="Duan Y."/>
            <person name="Cai W."/>
            <person name="Li H."/>
            <person name="Song F."/>
        </authorList>
    </citation>
    <scope>NUCLEOTIDE SEQUENCE</scope>
    <source>
        <strain evidence="2">Cailab_2023a</strain>
    </source>
</reference>
<organism evidence="2">
    <name type="scientific">Menopon gallinae</name>
    <name type="common">poultry shaft louse</name>
    <dbReference type="NCBI Taxonomy" id="328185"/>
    <lineage>
        <taxon>Eukaryota</taxon>
        <taxon>Metazoa</taxon>
        <taxon>Ecdysozoa</taxon>
        <taxon>Arthropoda</taxon>
        <taxon>Hexapoda</taxon>
        <taxon>Insecta</taxon>
        <taxon>Pterygota</taxon>
        <taxon>Neoptera</taxon>
        <taxon>Paraneoptera</taxon>
        <taxon>Psocodea</taxon>
        <taxon>Troctomorpha</taxon>
        <taxon>Phthiraptera</taxon>
        <taxon>Amblycera</taxon>
        <taxon>Menoponidae</taxon>
        <taxon>Menopon</taxon>
    </lineage>
</organism>
<proteinExistence type="predicted"/>
<evidence type="ECO:0000313" key="2">
    <source>
        <dbReference type="EMBL" id="KAL0273125.1"/>
    </source>
</evidence>
<feature type="compositionally biased region" description="Basic and acidic residues" evidence="1">
    <location>
        <begin position="80"/>
        <end position="91"/>
    </location>
</feature>
<protein>
    <submittedName>
        <fullName evidence="2">Uncharacterized protein</fullName>
    </submittedName>
</protein>
<gene>
    <name evidence="2" type="ORF">PYX00_005876</name>
</gene>
<sequence length="412" mass="47048">MSAVPIAGNFGERRRRDDEADVELRDRRKHTRQQGTPAERGRELFKVSQGRLPSVRDAGGESRRDQAEEAGTVETDSPGEDGREGEEHVTRESAAGGDQSQLELRSGGRENRRQPHRQHEGSAGPEEETCVKKEEMVQTMNNAKKNRSDLQLPSIHRPRLTYYQRYQKESGFDPQSISLKGLEEVKDTARSVYGDSAREAISDVSGRFAILEEDESEEAFYHRVITKGRNILHSAKPTLEKTNMVRTHEDHIRERIRERIQRAKEINMERKNVSLVSDLKASPIGCLITNRSGRKIHALCGKNPEPIPKAELVSRARAYGNQANTRNIVKLQMKSRLRQEGICGPGVKKCFKMEQRKSHLFLPPLEEKLSRNWDMKNNEKSVLDREMFRRNLSNMRMHIAGLRNALDRGEKG</sequence>
<feature type="compositionally biased region" description="Basic and acidic residues" evidence="1">
    <location>
        <begin position="58"/>
        <end position="67"/>
    </location>
</feature>
<comment type="caution">
    <text evidence="2">The sequence shown here is derived from an EMBL/GenBank/DDBJ whole genome shotgun (WGS) entry which is preliminary data.</text>
</comment>
<feature type="compositionally biased region" description="Basic and acidic residues" evidence="1">
    <location>
        <begin position="106"/>
        <end position="120"/>
    </location>
</feature>
<dbReference type="AlphaFoldDB" id="A0AAW2HSX1"/>
<feature type="compositionally biased region" description="Basic and acidic residues" evidence="1">
    <location>
        <begin position="11"/>
        <end position="26"/>
    </location>
</feature>
<accession>A0AAW2HSX1</accession>
<evidence type="ECO:0000256" key="1">
    <source>
        <dbReference type="SAM" id="MobiDB-lite"/>
    </source>
</evidence>